<name>A0ABY7LRY6_9BACT</name>
<evidence type="ECO:0000313" key="2">
    <source>
        <dbReference type="Proteomes" id="UP001211005"/>
    </source>
</evidence>
<gene>
    <name evidence="1" type="ORF">O3303_06325</name>
</gene>
<dbReference type="RefSeq" id="WP_269561220.1">
    <property type="nucleotide sequence ID" value="NZ_CP114767.1"/>
</dbReference>
<evidence type="ECO:0000313" key="1">
    <source>
        <dbReference type="EMBL" id="WBA43176.1"/>
    </source>
</evidence>
<dbReference type="EMBL" id="CP114767">
    <property type="protein sequence ID" value="WBA43176.1"/>
    <property type="molecule type" value="Genomic_DNA"/>
</dbReference>
<dbReference type="Proteomes" id="UP001211005">
    <property type="component" value="Chromosome"/>
</dbReference>
<accession>A0ABY7LRY6</accession>
<reference evidence="1 2" key="1">
    <citation type="submission" date="2022-12" db="EMBL/GenBank/DDBJ databases">
        <title>Hymenobacter canadensis sp. nov. isolated from lake water of the Cambridge Bay, Canada.</title>
        <authorList>
            <person name="Kim W.H."/>
            <person name="Lee Y.M."/>
        </authorList>
    </citation>
    <scope>NUCLEOTIDE SEQUENCE [LARGE SCALE GENOMIC DNA]</scope>
    <source>
        <strain evidence="1 2">PAMC 29467</strain>
    </source>
</reference>
<sequence length="122" mass="13628">MEELENFDENEPAEAVAILPAIEETAEGVSPVSLAIPLRVEEPRKFLWKGVTDCGSASKYEPAIKEQYGHWIEATKKKYADRFPVKWGHTGGQPWTRPVSGGLGAARKCIGWLDTTCYMEFL</sequence>
<keyword evidence="2" id="KW-1185">Reference proteome</keyword>
<proteinExistence type="predicted"/>
<organism evidence="1 2">
    <name type="scientific">Hymenobacter canadensis</name>
    <dbReference type="NCBI Taxonomy" id="2999067"/>
    <lineage>
        <taxon>Bacteria</taxon>
        <taxon>Pseudomonadati</taxon>
        <taxon>Bacteroidota</taxon>
        <taxon>Cytophagia</taxon>
        <taxon>Cytophagales</taxon>
        <taxon>Hymenobacteraceae</taxon>
        <taxon>Hymenobacter</taxon>
    </lineage>
</organism>
<protein>
    <submittedName>
        <fullName evidence="1">Uncharacterized protein</fullName>
    </submittedName>
</protein>